<proteinExistence type="inferred from homology"/>
<dbReference type="Pfam" id="PF16321">
    <property type="entry name" value="Ribosom_S30AE_C"/>
    <property type="match status" value="1"/>
</dbReference>
<accession>A0A1M5EEU4</accession>
<dbReference type="InterPro" id="IPR036567">
    <property type="entry name" value="RHF-like"/>
</dbReference>
<dbReference type="EMBL" id="FQUP01000002">
    <property type="protein sequence ID" value="SHF77813.1"/>
    <property type="molecule type" value="Genomic_DNA"/>
</dbReference>
<keyword evidence="8" id="KW-1185">Reference proteome</keyword>
<dbReference type="Gene3D" id="3.30.160.100">
    <property type="entry name" value="Ribosome hibernation promotion factor-like"/>
    <property type="match status" value="1"/>
</dbReference>
<comment type="subunit">
    <text evidence="4">Interacts with 100S ribosomes.</text>
</comment>
<dbReference type="OrthoDB" id="9794975at2"/>
<dbReference type="GO" id="GO:0045900">
    <property type="term" value="P:negative regulation of translational elongation"/>
    <property type="evidence" value="ECO:0007669"/>
    <property type="project" value="TreeGrafter"/>
</dbReference>
<dbReference type="InterPro" id="IPR032528">
    <property type="entry name" value="Ribosom_S30AE_C"/>
</dbReference>
<dbReference type="HAMAP" id="MF_00839">
    <property type="entry name" value="HPF"/>
    <property type="match status" value="1"/>
</dbReference>
<dbReference type="RefSeq" id="WP_073054025.1">
    <property type="nucleotide sequence ID" value="NZ_FQUP01000002.1"/>
</dbReference>
<dbReference type="STRING" id="1122133.SAMN02745157_2981"/>
<organism evidence="7 8">
    <name type="scientific">Kaistia soli DSM 19436</name>
    <dbReference type="NCBI Taxonomy" id="1122133"/>
    <lineage>
        <taxon>Bacteria</taxon>
        <taxon>Pseudomonadati</taxon>
        <taxon>Pseudomonadota</taxon>
        <taxon>Alphaproteobacteria</taxon>
        <taxon>Hyphomicrobiales</taxon>
        <taxon>Kaistiaceae</taxon>
        <taxon>Kaistia</taxon>
    </lineage>
</organism>
<dbReference type="InterPro" id="IPR038416">
    <property type="entry name" value="Ribosom_S30AE_C_sf"/>
</dbReference>
<evidence type="ECO:0000256" key="1">
    <source>
        <dbReference type="ARBA" id="ARBA00022845"/>
    </source>
</evidence>
<feature type="coiled-coil region" evidence="5">
    <location>
        <begin position="73"/>
        <end position="100"/>
    </location>
</feature>
<dbReference type="NCBIfam" id="TIGR00741">
    <property type="entry name" value="yfiA"/>
    <property type="match status" value="1"/>
</dbReference>
<feature type="domain" description="Sigma 54 modulation/S30EA ribosomal protein C-terminal" evidence="6">
    <location>
        <begin position="129"/>
        <end position="182"/>
    </location>
</feature>
<dbReference type="Proteomes" id="UP000184485">
    <property type="component" value="Unassembled WGS sequence"/>
</dbReference>
<dbReference type="PANTHER" id="PTHR33231">
    <property type="entry name" value="30S RIBOSOMAL PROTEIN"/>
    <property type="match status" value="1"/>
</dbReference>
<dbReference type="CDD" id="cd00552">
    <property type="entry name" value="RaiA"/>
    <property type="match status" value="1"/>
</dbReference>
<keyword evidence="4" id="KW-0963">Cytoplasm</keyword>
<reference evidence="7 8" key="1">
    <citation type="submission" date="2016-11" db="EMBL/GenBank/DDBJ databases">
        <authorList>
            <person name="Jaros S."/>
            <person name="Januszkiewicz K."/>
            <person name="Wedrychowicz H."/>
        </authorList>
    </citation>
    <scope>NUCLEOTIDE SEQUENCE [LARGE SCALE GENOMIC DNA]</scope>
    <source>
        <strain evidence="7 8">DSM 19436</strain>
    </source>
</reference>
<dbReference type="AlphaFoldDB" id="A0A1M5EEU4"/>
<dbReference type="Gene3D" id="3.30.505.50">
    <property type="entry name" value="Sigma 54 modulation/S30EA ribosomal protein, C-terminal domain"/>
    <property type="match status" value="1"/>
</dbReference>
<comment type="function">
    <text evidence="4">Required for dimerization of active 70S ribosomes into 100S ribosomes in stationary phase; 100S ribosomes are translationally inactive and sometimes present during exponential growth.</text>
</comment>
<gene>
    <name evidence="4" type="primary">hpf</name>
    <name evidence="7" type="ORF">SAMN02745157_2981</name>
</gene>
<evidence type="ECO:0000256" key="2">
    <source>
        <dbReference type="ARBA" id="ARBA00038695"/>
    </source>
</evidence>
<comment type="subunit">
    <text evidence="2">Associates exclusively with 100S ribosomes, which are dimers of 70S ribosomes.</text>
</comment>
<sequence length="197" mass="21789">MTLRISGKHIEISDAYRTHVEGRVGAVVEKYFDGGFSGRVVLERDGAGYRVDCALHLDSGLDLQAEGRGHEIYPTFEQAAERIEKQMRRYKRRLKDHHHDSRVVPDADANYVVLAATPDEDEELASDYNPMVIAEETKSLRTLSVSGAVMAMDLADAQVVVFRHAGHGGVNVVYRRRDGNIGWIDPAAIAKGDSVSL</sequence>
<dbReference type="GO" id="GO:0022627">
    <property type="term" value="C:cytosolic small ribosomal subunit"/>
    <property type="evidence" value="ECO:0007669"/>
    <property type="project" value="TreeGrafter"/>
</dbReference>
<protein>
    <recommendedName>
        <fullName evidence="3 4">Ribosome hibernation promoting factor</fullName>
        <shortName evidence="4">HPF</shortName>
    </recommendedName>
</protein>
<keyword evidence="1 4" id="KW-0810">Translation regulation</keyword>
<evidence type="ECO:0000313" key="7">
    <source>
        <dbReference type="EMBL" id="SHF77813.1"/>
    </source>
</evidence>
<keyword evidence="7" id="KW-0687">Ribonucleoprotein</keyword>
<evidence type="ECO:0000256" key="4">
    <source>
        <dbReference type="HAMAP-Rule" id="MF_00839"/>
    </source>
</evidence>
<evidence type="ECO:0000259" key="6">
    <source>
        <dbReference type="Pfam" id="PF16321"/>
    </source>
</evidence>
<dbReference type="GO" id="GO:0043024">
    <property type="term" value="F:ribosomal small subunit binding"/>
    <property type="evidence" value="ECO:0007669"/>
    <property type="project" value="TreeGrafter"/>
</dbReference>
<dbReference type="InterPro" id="IPR034694">
    <property type="entry name" value="HPF_long/plastid"/>
</dbReference>
<evidence type="ECO:0000313" key="8">
    <source>
        <dbReference type="Proteomes" id="UP000184485"/>
    </source>
</evidence>
<evidence type="ECO:0000256" key="3">
    <source>
        <dbReference type="ARBA" id="ARBA00041148"/>
    </source>
</evidence>
<dbReference type="InterPro" id="IPR050574">
    <property type="entry name" value="HPF/YfiA_ribosome-assoc"/>
</dbReference>
<dbReference type="SUPFAM" id="SSF69754">
    <property type="entry name" value="Ribosome binding protein Y (YfiA homologue)"/>
    <property type="match status" value="1"/>
</dbReference>
<keyword evidence="5" id="KW-0175">Coiled coil</keyword>
<keyword evidence="7" id="KW-0689">Ribosomal protein</keyword>
<name>A0A1M5EEU4_9HYPH</name>
<comment type="subcellular location">
    <subcellularLocation>
        <location evidence="4">Cytoplasm</location>
    </subcellularLocation>
</comment>
<dbReference type="Pfam" id="PF02482">
    <property type="entry name" value="Ribosomal_S30AE"/>
    <property type="match status" value="1"/>
</dbReference>
<evidence type="ECO:0000256" key="5">
    <source>
        <dbReference type="SAM" id="Coils"/>
    </source>
</evidence>
<dbReference type="InterPro" id="IPR003489">
    <property type="entry name" value="RHF/RaiA"/>
</dbReference>
<dbReference type="PANTHER" id="PTHR33231:SF1">
    <property type="entry name" value="30S RIBOSOMAL PROTEIN"/>
    <property type="match status" value="1"/>
</dbReference>
<comment type="similarity">
    <text evidence="4">Belongs to the HPF/YfiA ribosome-associated protein family. Long HPF subfamily.</text>
</comment>